<gene>
    <name evidence="1" type="ORF">RF11_00792</name>
</gene>
<name>A0A0C2MW04_THEKT</name>
<accession>A0A0C2MW04</accession>
<evidence type="ECO:0000313" key="2">
    <source>
        <dbReference type="Proteomes" id="UP000031668"/>
    </source>
</evidence>
<sequence>MLGDVGRMSTASTHDMSKTYFANFIQMHNLLCNVLYTFLKLKMFVDTSRISELADKYQCYMMKLINFCMITDEPLLKINLLILIESLIFNSKRYFNKGCENVLMPQLSHFMNSLCDISKVSDIFVCSILNQVGAKALSAIEAVYSIIGVKIKPYLDQIIDALEFIFNSSYYHRDNIFVASKFLNRLVNDFKLDFRPYVAHTLKALQEVLLVAEFVDGNQDILDQMEEILKYSWGIYKYFLQNMFYQADQPASYGMILLKTFCI</sequence>
<reference evidence="1 2" key="1">
    <citation type="journal article" date="2014" name="Genome Biol. Evol.">
        <title>The genome of the myxosporean Thelohanellus kitauei shows adaptations to nutrient acquisition within its fish host.</title>
        <authorList>
            <person name="Yang Y."/>
            <person name="Xiong J."/>
            <person name="Zhou Z."/>
            <person name="Huo F."/>
            <person name="Miao W."/>
            <person name="Ran C."/>
            <person name="Liu Y."/>
            <person name="Zhang J."/>
            <person name="Feng J."/>
            <person name="Wang M."/>
            <person name="Wang M."/>
            <person name="Wang L."/>
            <person name="Yao B."/>
        </authorList>
    </citation>
    <scope>NUCLEOTIDE SEQUENCE [LARGE SCALE GENOMIC DNA]</scope>
    <source>
        <strain evidence="1">Wuqing</strain>
    </source>
</reference>
<keyword evidence="2" id="KW-1185">Reference proteome</keyword>
<dbReference type="AlphaFoldDB" id="A0A0C2MW04"/>
<dbReference type="Gene3D" id="1.25.10.10">
    <property type="entry name" value="Leucine-rich Repeat Variant"/>
    <property type="match status" value="1"/>
</dbReference>
<evidence type="ECO:0000313" key="1">
    <source>
        <dbReference type="EMBL" id="KII71551.1"/>
    </source>
</evidence>
<dbReference type="Proteomes" id="UP000031668">
    <property type="component" value="Unassembled WGS sequence"/>
</dbReference>
<comment type="caution">
    <text evidence="1">The sequence shown here is derived from an EMBL/GenBank/DDBJ whole genome shotgun (WGS) entry which is preliminary data.</text>
</comment>
<dbReference type="EMBL" id="JWZT01001719">
    <property type="protein sequence ID" value="KII71551.1"/>
    <property type="molecule type" value="Genomic_DNA"/>
</dbReference>
<dbReference type="InterPro" id="IPR011989">
    <property type="entry name" value="ARM-like"/>
</dbReference>
<organism evidence="1 2">
    <name type="scientific">Thelohanellus kitauei</name>
    <name type="common">Myxosporean</name>
    <dbReference type="NCBI Taxonomy" id="669202"/>
    <lineage>
        <taxon>Eukaryota</taxon>
        <taxon>Metazoa</taxon>
        <taxon>Cnidaria</taxon>
        <taxon>Myxozoa</taxon>
        <taxon>Myxosporea</taxon>
        <taxon>Bivalvulida</taxon>
        <taxon>Platysporina</taxon>
        <taxon>Myxobolidae</taxon>
        <taxon>Thelohanellus</taxon>
    </lineage>
</organism>
<dbReference type="SUPFAM" id="SSF48371">
    <property type="entry name" value="ARM repeat"/>
    <property type="match status" value="1"/>
</dbReference>
<dbReference type="InterPro" id="IPR016024">
    <property type="entry name" value="ARM-type_fold"/>
</dbReference>
<protein>
    <submittedName>
        <fullName evidence="1">Uncharacterized protein</fullName>
    </submittedName>
</protein>
<proteinExistence type="predicted"/>